<evidence type="ECO:0000313" key="2">
    <source>
        <dbReference type="Proteomes" id="UP000003656"/>
    </source>
</evidence>
<organism evidence="1 2">
    <name type="scientific">Bifidobacterium gallicum DSM 20093 = LMG 11596</name>
    <dbReference type="NCBI Taxonomy" id="561180"/>
    <lineage>
        <taxon>Bacteria</taxon>
        <taxon>Bacillati</taxon>
        <taxon>Actinomycetota</taxon>
        <taxon>Actinomycetes</taxon>
        <taxon>Bifidobacteriales</taxon>
        <taxon>Bifidobacteriaceae</taxon>
        <taxon>Bifidobacterium</taxon>
    </lineage>
</organism>
<dbReference type="Proteomes" id="UP000003656">
    <property type="component" value="Unassembled WGS sequence"/>
</dbReference>
<proteinExistence type="predicted"/>
<name>D1NRX3_9BIFI</name>
<reference evidence="1 2" key="1">
    <citation type="submission" date="2009-11" db="EMBL/GenBank/DDBJ databases">
        <authorList>
            <person name="Weinstock G."/>
            <person name="Sodergren E."/>
            <person name="Clifton S."/>
            <person name="Fulton L."/>
            <person name="Fulton B."/>
            <person name="Courtney L."/>
            <person name="Fronick C."/>
            <person name="Harrison M."/>
            <person name="Strong C."/>
            <person name="Farmer C."/>
            <person name="Delahaunty K."/>
            <person name="Markovic C."/>
            <person name="Hall O."/>
            <person name="Minx P."/>
            <person name="Tomlinson C."/>
            <person name="Mitreva M."/>
            <person name="Nelson J."/>
            <person name="Hou S."/>
            <person name="Wollam A."/>
            <person name="Pepin K.H."/>
            <person name="Johnson M."/>
            <person name="Bhonagiri V."/>
            <person name="Nash W.E."/>
            <person name="Warren W."/>
            <person name="Chinwalla A."/>
            <person name="Mardis E.R."/>
            <person name="Wilson R.K."/>
        </authorList>
    </citation>
    <scope>NUCLEOTIDE SEQUENCE [LARGE SCALE GENOMIC DNA]</scope>
    <source>
        <strain evidence="1 2">DSM 20093</strain>
    </source>
</reference>
<evidence type="ECO:0000313" key="1">
    <source>
        <dbReference type="EMBL" id="EFA23425.1"/>
    </source>
</evidence>
<accession>D1NRX3</accession>
<dbReference type="EMBL" id="ABXB03000001">
    <property type="protein sequence ID" value="EFA23425.1"/>
    <property type="molecule type" value="Genomic_DNA"/>
</dbReference>
<gene>
    <name evidence="1" type="ORF">BIFGAL_02524</name>
</gene>
<comment type="caution">
    <text evidence="1">The sequence shown here is derived from an EMBL/GenBank/DDBJ whole genome shotgun (WGS) entry which is preliminary data.</text>
</comment>
<protein>
    <submittedName>
        <fullName evidence="1">Uncharacterized protein</fullName>
    </submittedName>
</protein>
<dbReference type="AlphaFoldDB" id="D1NRX3"/>
<sequence length="45" mass="5167">MVHHGNRTPSTTVDHGIRERTGCLGLLKVNAWKRNQVRHMSNGDW</sequence>